<gene>
    <name evidence="1" type="ORF">ACFQ07_04340</name>
</gene>
<accession>A0ABW3CD21</accession>
<reference evidence="2" key="1">
    <citation type="journal article" date="2019" name="Int. J. Syst. Evol. Microbiol.">
        <title>The Global Catalogue of Microorganisms (GCM) 10K type strain sequencing project: providing services to taxonomists for standard genome sequencing and annotation.</title>
        <authorList>
            <consortium name="The Broad Institute Genomics Platform"/>
            <consortium name="The Broad Institute Genome Sequencing Center for Infectious Disease"/>
            <person name="Wu L."/>
            <person name="Ma J."/>
        </authorList>
    </citation>
    <scope>NUCLEOTIDE SEQUENCE [LARGE SCALE GENOMIC DNA]</scope>
    <source>
        <strain evidence="2">JCM 31696</strain>
    </source>
</reference>
<evidence type="ECO:0000313" key="1">
    <source>
        <dbReference type="EMBL" id="MFD0851432.1"/>
    </source>
</evidence>
<organism evidence="1 2">
    <name type="scientific">Actinomadura adrarensis</name>
    <dbReference type="NCBI Taxonomy" id="1819600"/>
    <lineage>
        <taxon>Bacteria</taxon>
        <taxon>Bacillati</taxon>
        <taxon>Actinomycetota</taxon>
        <taxon>Actinomycetes</taxon>
        <taxon>Streptosporangiales</taxon>
        <taxon>Thermomonosporaceae</taxon>
        <taxon>Actinomadura</taxon>
    </lineage>
</organism>
<comment type="caution">
    <text evidence="1">The sequence shown here is derived from an EMBL/GenBank/DDBJ whole genome shotgun (WGS) entry which is preliminary data.</text>
</comment>
<sequence>MKNQFDYVTHQIKTADTVPALLASALAGLELLGRATTLLTQHTRTGSPSHPSYQDALAEITKAFTTLTEAPTLARWPDGTSPDSHHLRGAITALVLVVAQAVLSAASKTPKPGDRVAC</sequence>
<name>A0ABW3CD21_9ACTN</name>
<evidence type="ECO:0000313" key="2">
    <source>
        <dbReference type="Proteomes" id="UP001597083"/>
    </source>
</evidence>
<proteinExistence type="predicted"/>
<protein>
    <recommendedName>
        <fullName evidence="3">Abortive infection protein-like C-terminal domain-containing protein</fullName>
    </recommendedName>
</protein>
<feature type="non-terminal residue" evidence="1">
    <location>
        <position position="118"/>
    </location>
</feature>
<dbReference type="EMBL" id="JBHTIR010000463">
    <property type="protein sequence ID" value="MFD0851432.1"/>
    <property type="molecule type" value="Genomic_DNA"/>
</dbReference>
<dbReference type="Proteomes" id="UP001597083">
    <property type="component" value="Unassembled WGS sequence"/>
</dbReference>
<keyword evidence="2" id="KW-1185">Reference proteome</keyword>
<evidence type="ECO:0008006" key="3">
    <source>
        <dbReference type="Google" id="ProtNLM"/>
    </source>
</evidence>